<keyword evidence="5 8" id="KW-0812">Transmembrane</keyword>
<dbReference type="InParanoid" id="H2ZN42"/>
<reference evidence="11" key="1">
    <citation type="submission" date="2003-08" db="EMBL/GenBank/DDBJ databases">
        <authorList>
            <person name="Birren B."/>
            <person name="Nusbaum C."/>
            <person name="Abebe A."/>
            <person name="Abouelleil A."/>
            <person name="Adekoya E."/>
            <person name="Ait-zahra M."/>
            <person name="Allen N."/>
            <person name="Allen T."/>
            <person name="An P."/>
            <person name="Anderson M."/>
            <person name="Anderson S."/>
            <person name="Arachchi H."/>
            <person name="Armbruster J."/>
            <person name="Bachantsang P."/>
            <person name="Baldwin J."/>
            <person name="Barry A."/>
            <person name="Bayul T."/>
            <person name="Blitshsteyn B."/>
            <person name="Bloom T."/>
            <person name="Blye J."/>
            <person name="Boguslavskiy L."/>
            <person name="Borowsky M."/>
            <person name="Boukhgalter B."/>
            <person name="Brunache A."/>
            <person name="Butler J."/>
            <person name="Calixte N."/>
            <person name="Calvo S."/>
            <person name="Camarata J."/>
            <person name="Campo K."/>
            <person name="Chang J."/>
            <person name="Cheshatsang Y."/>
            <person name="Citroen M."/>
            <person name="Collymore A."/>
            <person name="Considine T."/>
            <person name="Cook A."/>
            <person name="Cooke P."/>
            <person name="Corum B."/>
            <person name="Cuomo C."/>
            <person name="David R."/>
            <person name="Dawoe T."/>
            <person name="Degray S."/>
            <person name="Dodge S."/>
            <person name="Dooley K."/>
            <person name="Dorje P."/>
            <person name="Dorjee K."/>
            <person name="Dorris L."/>
            <person name="Duffey N."/>
            <person name="Dupes A."/>
            <person name="Elkins T."/>
            <person name="Engels R."/>
            <person name="Erickson J."/>
            <person name="Farina A."/>
            <person name="Faro S."/>
            <person name="Ferreira P."/>
            <person name="Fischer H."/>
            <person name="Fitzgerald M."/>
            <person name="Foley K."/>
            <person name="Gage D."/>
            <person name="Galagan J."/>
            <person name="Gearin G."/>
            <person name="Gnerre S."/>
            <person name="Gnirke A."/>
            <person name="Goyette A."/>
            <person name="Graham J."/>
            <person name="Grandbois E."/>
            <person name="Gyaltsen K."/>
            <person name="Hafez N."/>
            <person name="Hagopian D."/>
            <person name="Hagos B."/>
            <person name="Hall J."/>
            <person name="Hatcher B."/>
            <person name="Heller A."/>
            <person name="Higgins H."/>
            <person name="Honan T."/>
            <person name="Horn A."/>
            <person name="Houde N."/>
            <person name="Hughes L."/>
            <person name="Hulme W."/>
            <person name="Husby E."/>
            <person name="Iliev I."/>
            <person name="Jaffe D."/>
            <person name="Jones C."/>
            <person name="Kamal M."/>
            <person name="Kamat A."/>
            <person name="Kamvysselis M."/>
            <person name="Karlsson E."/>
            <person name="Kells C."/>
            <person name="Kieu A."/>
            <person name="Kisner P."/>
            <person name="Kodira C."/>
            <person name="Kulbokas E."/>
            <person name="Labutti K."/>
            <person name="Lama D."/>
            <person name="Landers T."/>
            <person name="Leger J."/>
            <person name="Levine S."/>
            <person name="Lewis D."/>
            <person name="Lewis T."/>
            <person name="Lindblad-toh K."/>
            <person name="Liu X."/>
            <person name="Lokyitsang T."/>
            <person name="Lokyitsang Y."/>
            <person name="Lucien O."/>
            <person name="Lui A."/>
            <person name="Ma L.J."/>
            <person name="Mabbitt R."/>
            <person name="Macdonald J."/>
            <person name="Maclean C."/>
            <person name="Major J."/>
            <person name="Manning J."/>
            <person name="Marabella R."/>
            <person name="Maru K."/>
            <person name="Matthews C."/>
            <person name="Mauceli E."/>
            <person name="Mccarthy M."/>
            <person name="Mcdonough S."/>
            <person name="Mcghee T."/>
            <person name="Meldrim J."/>
            <person name="Meneus L."/>
            <person name="Mesirov J."/>
            <person name="Mihalev A."/>
            <person name="Mihova T."/>
            <person name="Mikkelsen T."/>
            <person name="Mlenga V."/>
            <person name="Moru K."/>
            <person name="Mozes J."/>
            <person name="Mulrain L."/>
            <person name="Munson G."/>
            <person name="Naylor J."/>
            <person name="Newes C."/>
            <person name="Nguyen C."/>
            <person name="Nguyen N."/>
            <person name="Nguyen T."/>
            <person name="Nicol R."/>
            <person name="Nielsen C."/>
            <person name="Nizzari M."/>
            <person name="Norbu C."/>
            <person name="Norbu N."/>
            <person name="O'donnell P."/>
            <person name="Okoawo O."/>
            <person name="O'leary S."/>
            <person name="Omotosho B."/>
            <person name="O'neill K."/>
            <person name="Osman S."/>
            <person name="Parker S."/>
            <person name="Perrin D."/>
            <person name="Phunkhang P."/>
            <person name="Piqani B."/>
            <person name="Purcell S."/>
            <person name="Rachupka T."/>
            <person name="Ramasamy U."/>
            <person name="Rameau R."/>
            <person name="Ray V."/>
            <person name="Raymond C."/>
            <person name="Retta R."/>
            <person name="Richardson S."/>
            <person name="Rise C."/>
            <person name="Rodriguez J."/>
            <person name="Rogers J."/>
            <person name="Rogov P."/>
            <person name="Rutman M."/>
            <person name="Schupbach R."/>
            <person name="Seaman C."/>
            <person name="Settipalli S."/>
            <person name="Sharpe T."/>
            <person name="Sheridan J."/>
            <person name="Sherpa N."/>
            <person name="Shi J."/>
            <person name="Smirnov S."/>
            <person name="Smith C."/>
            <person name="Sougnez C."/>
            <person name="Spencer B."/>
            <person name="Stalker J."/>
            <person name="Stange-thomann N."/>
            <person name="Stavropoulos S."/>
            <person name="Stetson K."/>
            <person name="Stone C."/>
            <person name="Stone S."/>
            <person name="Stubbs M."/>
            <person name="Talamas J."/>
            <person name="Tchuinga P."/>
            <person name="Tenzing P."/>
            <person name="Tesfaye S."/>
            <person name="Theodore J."/>
            <person name="Thoulutsang Y."/>
            <person name="Topham K."/>
            <person name="Towey S."/>
            <person name="Tsamla T."/>
            <person name="Tsomo N."/>
            <person name="Vallee D."/>
            <person name="Vassiliev H."/>
            <person name="Venkataraman V."/>
            <person name="Vinson J."/>
            <person name="Vo A."/>
            <person name="Wade C."/>
            <person name="Wang S."/>
            <person name="Wangchuk T."/>
            <person name="Wangdi T."/>
            <person name="Whittaker C."/>
            <person name="Wilkinson J."/>
            <person name="Wu Y."/>
            <person name="Wyman D."/>
            <person name="Yadav S."/>
            <person name="Yang S."/>
            <person name="Yang X."/>
            <person name="Yeager S."/>
            <person name="Yee E."/>
            <person name="Young G."/>
            <person name="Zainoun J."/>
            <person name="Zembeck L."/>
            <person name="Zimmer A."/>
            <person name="Zody M."/>
            <person name="Lander E."/>
        </authorList>
    </citation>
    <scope>NUCLEOTIDE SEQUENCE [LARGE SCALE GENOMIC DNA]</scope>
</reference>
<dbReference type="Pfam" id="PF01384">
    <property type="entry name" value="PHO4"/>
    <property type="match status" value="1"/>
</dbReference>
<dbReference type="Ensembl" id="ENSCSAVT00000019215.1">
    <property type="protein sequence ID" value="ENSCSAVP00000019008.1"/>
    <property type="gene ID" value="ENSCSAVG00000011161.1"/>
</dbReference>
<dbReference type="Proteomes" id="UP000007875">
    <property type="component" value="Unassembled WGS sequence"/>
</dbReference>
<evidence type="ECO:0000256" key="5">
    <source>
        <dbReference type="ARBA" id="ARBA00022692"/>
    </source>
</evidence>
<accession>H2ZN42</accession>
<proteinExistence type="inferred from homology"/>
<evidence type="ECO:0000313" key="10">
    <source>
        <dbReference type="Ensembl" id="ENSCSAVP00000019008.1"/>
    </source>
</evidence>
<evidence type="ECO:0000256" key="7">
    <source>
        <dbReference type="ARBA" id="ARBA00023136"/>
    </source>
</evidence>
<keyword evidence="4 8" id="KW-0592">Phosphate transport</keyword>
<feature type="transmembrane region" description="Helical" evidence="8">
    <location>
        <begin position="208"/>
        <end position="233"/>
    </location>
</feature>
<dbReference type="PANTHER" id="PTHR11101:SF80">
    <property type="entry name" value="PHOSPHATE TRANSPORTER"/>
    <property type="match status" value="1"/>
</dbReference>
<dbReference type="PANTHER" id="PTHR11101">
    <property type="entry name" value="PHOSPHATE TRANSPORTER"/>
    <property type="match status" value="1"/>
</dbReference>
<dbReference type="GO" id="GO:0016020">
    <property type="term" value="C:membrane"/>
    <property type="evidence" value="ECO:0007669"/>
    <property type="project" value="UniProtKB-SubCell"/>
</dbReference>
<evidence type="ECO:0000256" key="8">
    <source>
        <dbReference type="RuleBase" id="RU363058"/>
    </source>
</evidence>
<evidence type="ECO:0000256" key="2">
    <source>
        <dbReference type="ARBA" id="ARBA00009916"/>
    </source>
</evidence>
<sequence>YLWMLIVGFIAAFALSFSVGANDVANSFGTTIGSNVLTIKQACILATIFETAGALMVGAKVGETIRTGIIDVNLYSFEGGAQILMIGQVSAMFGSSIWQLLATFLKMPVSGTHSIVGACIGFSLVAVGANGVNWTNLGLIVASWFVSPVLAGFASVLLYYFIHKHILQTDEPLAVGLKLLPMFYSVTVGINLFSILYSGAPVLGLDNIPLWVIIVSTFGGMLFIAAVTLFFIVPRIKQQAGMLSSGNLFWQPMTLVMGILQLRHEILKLHIFFMISSYPAHEDLQSTSEHRLVTGNRKTSNKQLDPPPAFEVLSSKYFSEDESKTSDSSEVTNTTVKFEQQTTKKCQQRVKYNQVQHSLEQFPQITTRNIVFLVEIKQGEAKGAIGNFWLRFNGQYLTKKLRIMFLDLSHDLHTKANESDKEDDYEVKLCVRTDGISDESDEVTNIRHQVHIIYSIKDNLGGILHDNTTMNKYTYPDDADEDPIAVRKIFSNLQVLTACFASFAHGGNDVSNAIGPLIALWIVYWSGGVSQASPTPWYLLLFGGGGISIGVWAFGRRVMETIGKDITKVTPSRGFCIELMTATTVLVASNVGIPISTTHCKVGAVVSIGWYGSRTAVDWSMARNIAFAWFVTVPVSGILSAGCMFLMMKL</sequence>
<dbReference type="GO" id="GO:0035435">
    <property type="term" value="P:phosphate ion transmembrane transport"/>
    <property type="evidence" value="ECO:0007669"/>
    <property type="project" value="TreeGrafter"/>
</dbReference>
<feature type="transmembrane region" description="Helical" evidence="8">
    <location>
        <begin position="83"/>
        <end position="102"/>
    </location>
</feature>
<keyword evidence="3 8" id="KW-0813">Transport</keyword>
<evidence type="ECO:0000256" key="3">
    <source>
        <dbReference type="ARBA" id="ARBA00022448"/>
    </source>
</evidence>
<reference evidence="10" key="2">
    <citation type="submission" date="2025-08" db="UniProtKB">
        <authorList>
            <consortium name="Ensembl"/>
        </authorList>
    </citation>
    <scope>IDENTIFICATION</scope>
</reference>
<feature type="transmembrane region" description="Helical" evidence="8">
    <location>
        <begin position="510"/>
        <end position="529"/>
    </location>
</feature>
<feature type="transmembrane region" description="Helical" evidence="8">
    <location>
        <begin position="535"/>
        <end position="554"/>
    </location>
</feature>
<organism evidence="10 11">
    <name type="scientific">Ciona savignyi</name>
    <name type="common">Pacific transparent sea squirt</name>
    <dbReference type="NCBI Taxonomy" id="51511"/>
    <lineage>
        <taxon>Eukaryota</taxon>
        <taxon>Metazoa</taxon>
        <taxon>Chordata</taxon>
        <taxon>Tunicata</taxon>
        <taxon>Ascidiacea</taxon>
        <taxon>Phlebobranchia</taxon>
        <taxon>Cionidae</taxon>
        <taxon>Ciona</taxon>
    </lineage>
</organism>
<keyword evidence="11" id="KW-1185">Reference proteome</keyword>
<comment type="similarity">
    <text evidence="2 8">Belongs to the inorganic phosphate transporter (PiT) (TC 2.A.20) family.</text>
</comment>
<feature type="transmembrane region" description="Helical" evidence="8">
    <location>
        <begin position="114"/>
        <end position="132"/>
    </location>
</feature>
<reference evidence="10" key="3">
    <citation type="submission" date="2025-09" db="UniProtKB">
        <authorList>
            <consortium name="Ensembl"/>
        </authorList>
    </citation>
    <scope>IDENTIFICATION</scope>
</reference>
<keyword evidence="9" id="KW-0732">Signal</keyword>
<feature type="transmembrane region" description="Helical" evidence="8">
    <location>
        <begin position="575"/>
        <end position="595"/>
    </location>
</feature>
<comment type="subcellular location">
    <subcellularLocation>
        <location evidence="1 8">Membrane</location>
        <topology evidence="1 8">Multi-pass membrane protein</topology>
    </subcellularLocation>
</comment>
<dbReference type="AlphaFoldDB" id="H2ZN42"/>
<dbReference type="InterPro" id="IPR001204">
    <property type="entry name" value="Phos_transporter"/>
</dbReference>
<evidence type="ECO:0000256" key="4">
    <source>
        <dbReference type="ARBA" id="ARBA00022592"/>
    </source>
</evidence>
<comment type="function">
    <text evidence="8">Sodium-phosphate symporter.</text>
</comment>
<name>H2ZN42_CIOSA</name>
<evidence type="ECO:0000256" key="9">
    <source>
        <dbReference type="SAM" id="SignalP"/>
    </source>
</evidence>
<feature type="transmembrane region" description="Helical" evidence="8">
    <location>
        <begin position="173"/>
        <end position="196"/>
    </location>
</feature>
<evidence type="ECO:0000313" key="11">
    <source>
        <dbReference type="Proteomes" id="UP000007875"/>
    </source>
</evidence>
<feature type="transmembrane region" description="Helical" evidence="8">
    <location>
        <begin position="138"/>
        <end position="161"/>
    </location>
</feature>
<keyword evidence="7 8" id="KW-0472">Membrane</keyword>
<evidence type="ECO:0000256" key="1">
    <source>
        <dbReference type="ARBA" id="ARBA00004141"/>
    </source>
</evidence>
<feature type="transmembrane region" description="Helical" evidence="8">
    <location>
        <begin position="626"/>
        <end position="647"/>
    </location>
</feature>
<protein>
    <recommendedName>
        <fullName evidence="8">Phosphate transporter</fullName>
    </recommendedName>
</protein>
<keyword evidence="6 8" id="KW-1133">Transmembrane helix</keyword>
<dbReference type="GO" id="GO:0005315">
    <property type="term" value="F:phosphate transmembrane transporter activity"/>
    <property type="evidence" value="ECO:0007669"/>
    <property type="project" value="InterPro"/>
</dbReference>
<feature type="signal peptide" evidence="9">
    <location>
        <begin position="1"/>
        <end position="16"/>
    </location>
</feature>
<evidence type="ECO:0000256" key="6">
    <source>
        <dbReference type="ARBA" id="ARBA00022989"/>
    </source>
</evidence>
<dbReference type="GeneTree" id="ENSGT00390000014879"/>
<dbReference type="eggNOG" id="KOG2493">
    <property type="taxonomic scope" value="Eukaryota"/>
</dbReference>
<feature type="chain" id="PRO_5003579375" description="Phosphate transporter" evidence="9">
    <location>
        <begin position="17"/>
        <end position="650"/>
    </location>
</feature>